<organism evidence="1">
    <name type="scientific">Siphoviridae sp. ctFRY1</name>
    <dbReference type="NCBI Taxonomy" id="2827820"/>
    <lineage>
        <taxon>Viruses</taxon>
        <taxon>Duplodnaviria</taxon>
        <taxon>Heunggongvirae</taxon>
        <taxon>Uroviricota</taxon>
        <taxon>Caudoviricetes</taxon>
    </lineage>
</organism>
<accession>A0A8S5SUM6</accession>
<sequence>MNTIFEPIDFSVALTKQLFNYDSQTGVIRLNSTGKKIGSLNTADGGTRIEYNGKSLNGARVAWILATGNTIPPGYAVVCRQRTPGHYGNRLNNLYLVDVMSDPNFFA</sequence>
<reference evidence="1" key="1">
    <citation type="journal article" date="2021" name="Proc. Natl. Acad. Sci. U.S.A.">
        <title>A Catalog of Tens of Thousands of Viruses from Human Metagenomes Reveals Hidden Associations with Chronic Diseases.</title>
        <authorList>
            <person name="Tisza M.J."/>
            <person name="Buck C.B."/>
        </authorList>
    </citation>
    <scope>NUCLEOTIDE SEQUENCE</scope>
    <source>
        <strain evidence="1">CtFRY1</strain>
    </source>
</reference>
<name>A0A8S5SUM6_9CAUD</name>
<proteinExistence type="predicted"/>
<protein>
    <submittedName>
        <fullName evidence="1">Uncharacterized protein</fullName>
    </submittedName>
</protein>
<dbReference type="EMBL" id="BK032676">
    <property type="protein sequence ID" value="DAF54274.1"/>
    <property type="molecule type" value="Genomic_DNA"/>
</dbReference>
<evidence type="ECO:0000313" key="1">
    <source>
        <dbReference type="EMBL" id="DAF54274.1"/>
    </source>
</evidence>